<dbReference type="SUPFAM" id="SSF54211">
    <property type="entry name" value="Ribosomal protein S5 domain 2-like"/>
    <property type="match status" value="1"/>
</dbReference>
<evidence type="ECO:0000313" key="3">
    <source>
        <dbReference type="EMBL" id="TXC85993.1"/>
    </source>
</evidence>
<evidence type="ECO:0000259" key="2">
    <source>
        <dbReference type="Pfam" id="PF00288"/>
    </source>
</evidence>
<accession>A0A5C6VKR4</accession>
<dbReference type="EMBL" id="VOQF01000013">
    <property type="protein sequence ID" value="TXC85993.1"/>
    <property type="molecule type" value="Genomic_DNA"/>
</dbReference>
<keyword evidence="1" id="KW-0418">Kinase</keyword>
<dbReference type="InterPro" id="IPR020568">
    <property type="entry name" value="Ribosomal_Su5_D2-typ_SF"/>
</dbReference>
<keyword evidence="1" id="KW-0808">Transferase</keyword>
<dbReference type="GO" id="GO:0016301">
    <property type="term" value="F:kinase activity"/>
    <property type="evidence" value="ECO:0007669"/>
    <property type="project" value="UniProtKB-KW"/>
</dbReference>
<dbReference type="InterPro" id="IPR006204">
    <property type="entry name" value="GHMP_kinase_N_dom"/>
</dbReference>
<evidence type="ECO:0000313" key="4">
    <source>
        <dbReference type="Proteomes" id="UP000321363"/>
    </source>
</evidence>
<organism evidence="3 4">
    <name type="scientific">Metabacillus litoralis</name>
    <dbReference type="NCBI Taxonomy" id="152268"/>
    <lineage>
        <taxon>Bacteria</taxon>
        <taxon>Bacillati</taxon>
        <taxon>Bacillota</taxon>
        <taxon>Bacilli</taxon>
        <taxon>Bacillales</taxon>
        <taxon>Bacillaceae</taxon>
        <taxon>Metabacillus</taxon>
    </lineage>
</organism>
<dbReference type="Pfam" id="PF00288">
    <property type="entry name" value="GHMP_kinases_N"/>
    <property type="match status" value="1"/>
</dbReference>
<evidence type="ECO:0000256" key="1">
    <source>
        <dbReference type="ARBA" id="ARBA00022777"/>
    </source>
</evidence>
<dbReference type="InterPro" id="IPR014721">
    <property type="entry name" value="Ribsml_uS5_D2-typ_fold_subgr"/>
</dbReference>
<protein>
    <recommendedName>
        <fullName evidence="2">GHMP kinase N-terminal domain-containing protein</fullName>
    </recommendedName>
</protein>
<reference evidence="3 4" key="1">
    <citation type="journal article" date="2005" name="Int. J. Syst. Evol. Microbiol.">
        <title>Bacillus litoralis sp. nov., isolated from a tidal flat of the Yellow Sea in Korea.</title>
        <authorList>
            <person name="Yoon J.H."/>
            <person name="Oh T.K."/>
        </authorList>
    </citation>
    <scope>NUCLEOTIDE SEQUENCE [LARGE SCALE GENOMIC DNA]</scope>
    <source>
        <strain evidence="3 4">SW-211</strain>
    </source>
</reference>
<dbReference type="PIRSF" id="PIRSF033887">
    <property type="entry name" value="PduX"/>
    <property type="match status" value="1"/>
</dbReference>
<dbReference type="GO" id="GO:0005524">
    <property type="term" value="F:ATP binding"/>
    <property type="evidence" value="ECO:0007669"/>
    <property type="project" value="InterPro"/>
</dbReference>
<proteinExistence type="predicted"/>
<dbReference type="InterPro" id="IPR012363">
    <property type="entry name" value="PduX"/>
</dbReference>
<dbReference type="AlphaFoldDB" id="A0A5C6VKR4"/>
<name>A0A5C6VKR4_9BACI</name>
<dbReference type="OrthoDB" id="4548147at2"/>
<gene>
    <name evidence="3" type="ORF">FS935_18230</name>
</gene>
<feature type="domain" description="GHMP kinase N-terminal" evidence="2">
    <location>
        <begin position="61"/>
        <end position="125"/>
    </location>
</feature>
<sequence>MKVGYGDCNGTFGELVQGIYEKKPFLLTLPITELKTKAVFIPQFNENKIIGHELFTKAIVACQKLLTMFNLPSGGYLRMYSSIPRGKGMASSSADIVAGMRAVADSYSLLISEEMMSKIASEIEPTDGVMYENVVAYDYLGGTLIEKLGKLPPYHLIGLDLGGTVDTVLYNQQQIQYTSQQLQDLKNAYDLVKVGIKHQHLPSIISAATISARINEQFLPKPLFNEIDYLSSLCQGGIVTAHSGTILGILYEPKEVDGTSLQHFYQKLETFTVRNQLTPRFYSNTSSKLKNLTTPVV</sequence>
<comment type="caution">
    <text evidence="3">The sequence shown here is derived from an EMBL/GenBank/DDBJ whole genome shotgun (WGS) entry which is preliminary data.</text>
</comment>
<dbReference type="Proteomes" id="UP000321363">
    <property type="component" value="Unassembled WGS sequence"/>
</dbReference>
<dbReference type="Gene3D" id="3.30.230.10">
    <property type="match status" value="1"/>
</dbReference>
<dbReference type="RefSeq" id="WP_146950083.1">
    <property type="nucleotide sequence ID" value="NZ_VOQF01000013.1"/>
</dbReference>
<keyword evidence="4" id="KW-1185">Reference proteome</keyword>